<keyword evidence="2" id="KW-0732">Signal</keyword>
<evidence type="ECO:0000256" key="1">
    <source>
        <dbReference type="SAM" id="MobiDB-lite"/>
    </source>
</evidence>
<evidence type="ECO:0000256" key="2">
    <source>
        <dbReference type="SAM" id="SignalP"/>
    </source>
</evidence>
<keyword evidence="4" id="KW-1185">Reference proteome</keyword>
<name>A0ABW5PA25_9BACL</name>
<feature type="compositionally biased region" description="Basic and acidic residues" evidence="1">
    <location>
        <begin position="53"/>
        <end position="68"/>
    </location>
</feature>
<feature type="signal peptide" evidence="2">
    <location>
        <begin position="1"/>
        <end position="27"/>
    </location>
</feature>
<feature type="chain" id="PRO_5046480282" evidence="2">
    <location>
        <begin position="28"/>
        <end position="167"/>
    </location>
</feature>
<dbReference type="RefSeq" id="WP_377599405.1">
    <property type="nucleotide sequence ID" value="NZ_JBHUME010000002.1"/>
</dbReference>
<dbReference type="Proteomes" id="UP001597541">
    <property type="component" value="Unassembled WGS sequence"/>
</dbReference>
<dbReference type="EMBL" id="JBHUME010000002">
    <property type="protein sequence ID" value="MFD2611092.1"/>
    <property type="molecule type" value="Genomic_DNA"/>
</dbReference>
<evidence type="ECO:0000313" key="4">
    <source>
        <dbReference type="Proteomes" id="UP001597541"/>
    </source>
</evidence>
<proteinExistence type="predicted"/>
<feature type="region of interest" description="Disordered" evidence="1">
    <location>
        <begin position="53"/>
        <end position="79"/>
    </location>
</feature>
<accession>A0ABW5PA25</accession>
<comment type="caution">
    <text evidence="3">The sequence shown here is derived from an EMBL/GenBank/DDBJ whole genome shotgun (WGS) entry which is preliminary data.</text>
</comment>
<protein>
    <submittedName>
        <fullName evidence="3">Uncharacterized protein</fullName>
    </submittedName>
</protein>
<reference evidence="4" key="1">
    <citation type="journal article" date="2019" name="Int. J. Syst. Evol. Microbiol.">
        <title>The Global Catalogue of Microorganisms (GCM) 10K type strain sequencing project: providing services to taxonomists for standard genome sequencing and annotation.</title>
        <authorList>
            <consortium name="The Broad Institute Genomics Platform"/>
            <consortium name="The Broad Institute Genome Sequencing Center for Infectious Disease"/>
            <person name="Wu L."/>
            <person name="Ma J."/>
        </authorList>
    </citation>
    <scope>NUCLEOTIDE SEQUENCE [LARGE SCALE GENOMIC DNA]</scope>
    <source>
        <strain evidence="4">KCTC 3950</strain>
    </source>
</reference>
<evidence type="ECO:0000313" key="3">
    <source>
        <dbReference type="EMBL" id="MFD2611092.1"/>
    </source>
</evidence>
<organism evidence="3 4">
    <name type="scientific">Paenibacillus gansuensis</name>
    <dbReference type="NCBI Taxonomy" id="306542"/>
    <lineage>
        <taxon>Bacteria</taxon>
        <taxon>Bacillati</taxon>
        <taxon>Bacillota</taxon>
        <taxon>Bacilli</taxon>
        <taxon>Bacillales</taxon>
        <taxon>Paenibacillaceae</taxon>
        <taxon>Paenibacillus</taxon>
    </lineage>
</organism>
<gene>
    <name evidence="3" type="ORF">ACFSUF_01485</name>
</gene>
<sequence>MIKKNKYVVLAVSACLLMNVSAAGALAAAPTKAVVKPAVKGSWVSVAAKAKVEAEKTDKNDKNDKDKPQNPNQTQNQIDKEAVAAFQELRKEAEAAFTKLLVQYMKAGTAEEKQQLVQQGKSELSEISTKFNQTYNTYSAKGASQSVLDTAQKQFDNGVEQLYSHNK</sequence>